<accession>G9ZCM7</accession>
<name>G9ZCM7_9GAMM</name>
<organism evidence="1 2">
    <name type="scientific">Cardiobacterium valvarum F0432</name>
    <dbReference type="NCBI Taxonomy" id="797473"/>
    <lineage>
        <taxon>Bacteria</taxon>
        <taxon>Pseudomonadati</taxon>
        <taxon>Pseudomonadota</taxon>
        <taxon>Gammaproteobacteria</taxon>
        <taxon>Cardiobacteriales</taxon>
        <taxon>Cardiobacteriaceae</taxon>
        <taxon>Cardiobacterium</taxon>
    </lineage>
</organism>
<dbReference type="Proteomes" id="UP000004750">
    <property type="component" value="Unassembled WGS sequence"/>
</dbReference>
<comment type="caution">
    <text evidence="1">The sequence shown here is derived from an EMBL/GenBank/DDBJ whole genome shotgun (WGS) entry which is preliminary data.</text>
</comment>
<dbReference type="EMBL" id="AGCM01000024">
    <property type="protein sequence ID" value="EHM55693.1"/>
    <property type="molecule type" value="Genomic_DNA"/>
</dbReference>
<evidence type="ECO:0000313" key="1">
    <source>
        <dbReference type="EMBL" id="EHM55693.1"/>
    </source>
</evidence>
<sequence>MTACREPAFIPLGGQDKLVTNHATFAVALPFSRQKTARFPLGNRAVFMATTYNA</sequence>
<gene>
    <name evidence="1" type="ORF">HMPREF9080_00504</name>
</gene>
<proteinExistence type="predicted"/>
<reference evidence="1 2" key="1">
    <citation type="submission" date="2011-08" db="EMBL/GenBank/DDBJ databases">
        <authorList>
            <person name="Weinstock G."/>
            <person name="Sodergren E."/>
            <person name="Clifton S."/>
            <person name="Fulton L."/>
            <person name="Fulton B."/>
            <person name="Courtney L."/>
            <person name="Fronick C."/>
            <person name="Harrison M."/>
            <person name="Strong C."/>
            <person name="Farmer C."/>
            <person name="Delahaunty K."/>
            <person name="Markovic C."/>
            <person name="Hall O."/>
            <person name="Minx P."/>
            <person name="Tomlinson C."/>
            <person name="Mitreva M."/>
            <person name="Hou S."/>
            <person name="Chen J."/>
            <person name="Wollam A."/>
            <person name="Pepin K.H."/>
            <person name="Johnson M."/>
            <person name="Bhonagiri V."/>
            <person name="Zhang X."/>
            <person name="Suruliraj S."/>
            <person name="Warren W."/>
            <person name="Chinwalla A."/>
            <person name="Mardis E.R."/>
            <person name="Wilson R.K."/>
        </authorList>
    </citation>
    <scope>NUCLEOTIDE SEQUENCE [LARGE SCALE GENOMIC DNA]</scope>
    <source>
        <strain evidence="1 2">F0432</strain>
    </source>
</reference>
<dbReference type="AlphaFoldDB" id="G9ZCM7"/>
<evidence type="ECO:0000313" key="2">
    <source>
        <dbReference type="Proteomes" id="UP000004750"/>
    </source>
</evidence>
<dbReference type="STRING" id="797473.HMPREF9080_00504"/>
<dbReference type="HOGENOM" id="CLU_3041610_0_0_6"/>
<protein>
    <submittedName>
        <fullName evidence="1">Uncharacterized protein</fullName>
    </submittedName>
</protein>